<feature type="compositionally biased region" description="Low complexity" evidence="1">
    <location>
        <begin position="1"/>
        <end position="73"/>
    </location>
</feature>
<accession>A0A3P1T5H1</accession>
<dbReference type="AlphaFoldDB" id="A0A3P1T5H1"/>
<feature type="compositionally biased region" description="Basic and acidic residues" evidence="1">
    <location>
        <begin position="180"/>
        <end position="190"/>
    </location>
</feature>
<keyword evidence="2" id="KW-0812">Transmembrane</keyword>
<keyword evidence="2" id="KW-1133">Transmembrane helix</keyword>
<evidence type="ECO:0000313" key="4">
    <source>
        <dbReference type="Proteomes" id="UP000280819"/>
    </source>
</evidence>
<comment type="caution">
    <text evidence="3">The sequence shown here is derived from an EMBL/GenBank/DDBJ whole genome shotgun (WGS) entry which is preliminary data.</text>
</comment>
<protein>
    <submittedName>
        <fullName evidence="3">Uncharacterized protein</fullName>
    </submittedName>
</protein>
<proteinExistence type="predicted"/>
<dbReference type="RefSeq" id="WP_124844964.1">
    <property type="nucleotide sequence ID" value="NZ_RQZG01000010.1"/>
</dbReference>
<dbReference type="EMBL" id="RQZG01000010">
    <property type="protein sequence ID" value="RRD04574.1"/>
    <property type="molecule type" value="Genomic_DNA"/>
</dbReference>
<organism evidence="3 4">
    <name type="scientific">Arachnia propionica</name>
    <dbReference type="NCBI Taxonomy" id="1750"/>
    <lineage>
        <taxon>Bacteria</taxon>
        <taxon>Bacillati</taxon>
        <taxon>Actinomycetota</taxon>
        <taxon>Actinomycetes</taxon>
        <taxon>Propionibacteriales</taxon>
        <taxon>Propionibacteriaceae</taxon>
        <taxon>Arachnia</taxon>
    </lineage>
</organism>
<evidence type="ECO:0000256" key="2">
    <source>
        <dbReference type="SAM" id="Phobius"/>
    </source>
</evidence>
<feature type="compositionally biased region" description="Low complexity" evidence="1">
    <location>
        <begin position="141"/>
        <end position="172"/>
    </location>
</feature>
<feature type="transmembrane region" description="Helical" evidence="2">
    <location>
        <begin position="108"/>
        <end position="128"/>
    </location>
</feature>
<dbReference type="Proteomes" id="UP000280819">
    <property type="component" value="Unassembled WGS sequence"/>
</dbReference>
<feature type="region of interest" description="Disordered" evidence="1">
    <location>
        <begin position="134"/>
        <end position="201"/>
    </location>
</feature>
<feature type="region of interest" description="Disordered" evidence="1">
    <location>
        <begin position="1"/>
        <end position="102"/>
    </location>
</feature>
<feature type="compositionally biased region" description="Pro residues" evidence="1">
    <location>
        <begin position="74"/>
        <end position="88"/>
    </location>
</feature>
<reference evidence="3 4" key="1">
    <citation type="submission" date="2018-11" db="EMBL/GenBank/DDBJ databases">
        <title>Genomes From Bacteria Associated with the Canine Oral Cavity: a Test Case for Automated Genome-Based Taxonomic Assignment.</title>
        <authorList>
            <person name="Coil D.A."/>
            <person name="Jospin G."/>
            <person name="Darling A.E."/>
            <person name="Wallis C."/>
            <person name="Davis I.J."/>
            <person name="Harris S."/>
            <person name="Eisen J.A."/>
            <person name="Holcombe L.J."/>
            <person name="O'Flynn C."/>
        </authorList>
    </citation>
    <scope>NUCLEOTIDE SEQUENCE [LARGE SCALE GENOMIC DNA]</scope>
    <source>
        <strain evidence="3 4">OH887_COT-365</strain>
    </source>
</reference>
<name>A0A3P1T5H1_9ACTN</name>
<keyword evidence="2" id="KW-0472">Membrane</keyword>
<dbReference type="OrthoDB" id="3737782at2"/>
<gene>
    <name evidence="3" type="ORF">EII34_09720</name>
</gene>
<sequence>MSNNQWPGAGQPQGPMGQPGWSYPQQPGGHPQQGPGGYPQPSQPQGGQSHQYPYGQQPYGQQPHGQQPYGSYPGQPPQGYPQPGPTHPHGPGGHGPGGPTPPRGINPLLIVMIVLLVLLLGAGGVYLATTGKKKDEPVAQPTQSTPEPTPTPSRTSSPPSPTPSTSRSTKTPTPTPSPTRTHDNFKRPEFPDSFGNFTTVPDIETDPASLWDTHVYENSRGRFVAGYIPGEIVFEIATEELQNPETFGDSICGKKTEEDLTFYACYTKAHRGVVQTALATATTPSEVNTVTQEFLAAWQ</sequence>
<evidence type="ECO:0000256" key="1">
    <source>
        <dbReference type="SAM" id="MobiDB-lite"/>
    </source>
</evidence>
<evidence type="ECO:0000313" key="3">
    <source>
        <dbReference type="EMBL" id="RRD04574.1"/>
    </source>
</evidence>